<dbReference type="RefSeq" id="WP_161920541.1">
    <property type="nucleotide sequence ID" value="NZ_JAACYS010000031.1"/>
</dbReference>
<evidence type="ECO:0000313" key="2">
    <source>
        <dbReference type="Proteomes" id="UP000743899"/>
    </source>
</evidence>
<protein>
    <submittedName>
        <fullName evidence="1">Uncharacterized protein</fullName>
    </submittedName>
</protein>
<evidence type="ECO:0000313" key="1">
    <source>
        <dbReference type="EMBL" id="NCU17710.1"/>
    </source>
</evidence>
<dbReference type="Proteomes" id="UP000743899">
    <property type="component" value="Unassembled WGS sequence"/>
</dbReference>
<dbReference type="EMBL" id="JAACYS010000031">
    <property type="protein sequence ID" value="NCU17710.1"/>
    <property type="molecule type" value="Genomic_DNA"/>
</dbReference>
<sequence length="58" mass="6957">MYTPLLRTPEERQEHASRDVKNIEEFIDVLDLPKVVETLKDLDEYTQNVSLPRFPWIK</sequence>
<reference evidence="1 2" key="1">
    <citation type="submission" date="2020-01" db="EMBL/GenBank/DDBJ databases">
        <title>A novel Bacillus sp. from Pasinler.</title>
        <authorList>
            <person name="Adiguzel A."/>
            <person name="Ay H."/>
            <person name="Baltaci M.O."/>
        </authorList>
    </citation>
    <scope>NUCLEOTIDE SEQUENCE [LARGE SCALE GENOMIC DNA]</scope>
    <source>
        <strain evidence="1 2">P1</strain>
    </source>
</reference>
<organism evidence="1 2">
    <name type="scientific">Pallidibacillus pasinlerensis</name>
    <dbReference type="NCBI Taxonomy" id="2703818"/>
    <lineage>
        <taxon>Bacteria</taxon>
        <taxon>Bacillati</taxon>
        <taxon>Bacillota</taxon>
        <taxon>Bacilli</taxon>
        <taxon>Bacillales</taxon>
        <taxon>Bacillaceae</taxon>
        <taxon>Pallidibacillus</taxon>
    </lineage>
</organism>
<accession>A0ABX0A8C3</accession>
<keyword evidence="2" id="KW-1185">Reference proteome</keyword>
<gene>
    <name evidence="1" type="ORF">GW534_08070</name>
</gene>
<proteinExistence type="predicted"/>
<comment type="caution">
    <text evidence="1">The sequence shown here is derived from an EMBL/GenBank/DDBJ whole genome shotgun (WGS) entry which is preliminary data.</text>
</comment>
<name>A0ABX0A8C3_9BACI</name>